<proteinExistence type="predicted"/>
<accession>A0A914VX44</accession>
<organism evidence="1 2">
    <name type="scientific">Plectus sambesii</name>
    <dbReference type="NCBI Taxonomy" id="2011161"/>
    <lineage>
        <taxon>Eukaryota</taxon>
        <taxon>Metazoa</taxon>
        <taxon>Ecdysozoa</taxon>
        <taxon>Nematoda</taxon>
        <taxon>Chromadorea</taxon>
        <taxon>Plectida</taxon>
        <taxon>Plectina</taxon>
        <taxon>Plectoidea</taxon>
        <taxon>Plectidae</taxon>
        <taxon>Plectus</taxon>
    </lineage>
</organism>
<evidence type="ECO:0000313" key="2">
    <source>
        <dbReference type="WBParaSite" id="PSAMB.scaffold256size60796.g4070.t1"/>
    </source>
</evidence>
<dbReference type="Proteomes" id="UP000887566">
    <property type="component" value="Unplaced"/>
</dbReference>
<keyword evidence="1" id="KW-1185">Reference proteome</keyword>
<evidence type="ECO:0000313" key="1">
    <source>
        <dbReference type="Proteomes" id="UP000887566"/>
    </source>
</evidence>
<name>A0A914VX44_9BILA</name>
<reference evidence="2" key="1">
    <citation type="submission" date="2022-11" db="UniProtKB">
        <authorList>
            <consortium name="WormBaseParasite"/>
        </authorList>
    </citation>
    <scope>IDENTIFICATION</scope>
</reference>
<protein>
    <submittedName>
        <fullName evidence="2">Uncharacterized protein</fullName>
    </submittedName>
</protein>
<dbReference type="WBParaSite" id="PSAMB.scaffold256size60796.g4070.t1">
    <property type="protein sequence ID" value="PSAMB.scaffold256size60796.g4070.t1"/>
    <property type="gene ID" value="PSAMB.scaffold256size60796.g4070"/>
</dbReference>
<dbReference type="AlphaFoldDB" id="A0A914VX44"/>
<sequence length="270" mass="31543">MFNVEFMQLAKGRHPIARFRLNREEFHTYCFVGCGRKDKDTLYYDCNQCKGVVRKAKGCKPIHLKGTAIVNGDPAIGHKDDIKVEQKSFCSFLDFELVLSEKALIAYYLREGNSTDWIVKKLHELHPLPSNHLFFISPQNVENIKMEWEVETSRLHTNNMARIAERVQHDASEDAGNWPPFFSYSLVENEEGKGFHLGIMTREQEWLKKYGSRGLCINATHHSTRYKFILVTVLVIDKRQKRRPVAYYFCNAESEDELVPFFKGIKKRYK</sequence>